<feature type="binding site" evidence="9">
    <location>
        <position position="175"/>
    </location>
    <ligand>
        <name>1-deoxy-D-xylulose 5-phosphate</name>
        <dbReference type="ChEBI" id="CHEBI:57792"/>
    </ligand>
</feature>
<feature type="binding site" evidence="9">
    <location>
        <position position="152"/>
    </location>
    <ligand>
        <name>1-deoxy-D-xylulose 5-phosphate</name>
        <dbReference type="ChEBI" id="CHEBI:57792"/>
    </ligand>
</feature>
<dbReference type="InterPro" id="IPR013644">
    <property type="entry name" value="DXP_reductoisomerase_C"/>
</dbReference>
<keyword evidence="9" id="KW-0460">Magnesium</keyword>
<comment type="pathway">
    <text evidence="1 9">Isoprenoid biosynthesis; isopentenyl diphosphate biosynthesis via DXP pathway; isopentenyl diphosphate from 1-deoxy-D-xylulose 5-phosphate: step 1/6.</text>
</comment>
<dbReference type="SUPFAM" id="SSF55347">
    <property type="entry name" value="Glyceraldehyde-3-phosphate dehydrogenase-like, C-terminal domain"/>
    <property type="match status" value="1"/>
</dbReference>
<evidence type="ECO:0000256" key="3">
    <source>
        <dbReference type="ARBA" id="ARBA00022723"/>
    </source>
</evidence>
<keyword evidence="6 9" id="KW-0464">Manganese</keyword>
<evidence type="ECO:0000256" key="6">
    <source>
        <dbReference type="ARBA" id="ARBA00023211"/>
    </source>
</evidence>
<dbReference type="InterPro" id="IPR013512">
    <property type="entry name" value="DXP_reductoisomerase_N"/>
</dbReference>
<dbReference type="UniPathway" id="UPA00056">
    <property type="reaction ID" value="UER00092"/>
</dbReference>
<keyword evidence="4 9" id="KW-0521">NADP</keyword>
<dbReference type="FunFam" id="3.40.50.720:FF:000045">
    <property type="entry name" value="1-deoxy-D-xylulose 5-phosphate reductoisomerase"/>
    <property type="match status" value="1"/>
</dbReference>
<comment type="function">
    <text evidence="9">Catalyzes the NADPH-dependent rearrangement and reduction of 1-deoxy-D-xylulose-5-phosphate (DXP) to 2-C-methyl-D-erythritol 4-phosphate (MEP).</text>
</comment>
<evidence type="ECO:0000256" key="2">
    <source>
        <dbReference type="ARBA" id="ARBA00006825"/>
    </source>
</evidence>
<feature type="domain" description="1-deoxy-D-xylulose 5-phosphate reductoisomerase N-terminal" evidence="10">
    <location>
        <begin position="6"/>
        <end position="132"/>
    </location>
</feature>
<dbReference type="EMBL" id="LIIK01000005">
    <property type="protein sequence ID" value="KQM09418.1"/>
    <property type="molecule type" value="Genomic_DNA"/>
</dbReference>
<evidence type="ECO:0000256" key="7">
    <source>
        <dbReference type="ARBA" id="ARBA00023229"/>
    </source>
</evidence>
<dbReference type="GO" id="GO:0030145">
    <property type="term" value="F:manganese ion binding"/>
    <property type="evidence" value="ECO:0007669"/>
    <property type="project" value="TreeGrafter"/>
</dbReference>
<feature type="binding site" evidence="9">
    <location>
        <position position="12"/>
    </location>
    <ligand>
        <name>NADPH</name>
        <dbReference type="ChEBI" id="CHEBI:57783"/>
    </ligand>
</feature>
<dbReference type="SUPFAM" id="SSF51735">
    <property type="entry name" value="NAD(P)-binding Rossmann-fold domains"/>
    <property type="match status" value="1"/>
</dbReference>
<feature type="binding site" evidence="9">
    <location>
        <position position="220"/>
    </location>
    <ligand>
        <name>Mn(2+)</name>
        <dbReference type="ChEBI" id="CHEBI:29035"/>
    </ligand>
</feature>
<feature type="binding site" evidence="9">
    <location>
        <position position="13"/>
    </location>
    <ligand>
        <name>NADPH</name>
        <dbReference type="ChEBI" id="CHEBI:57783"/>
    </ligand>
</feature>
<keyword evidence="3 9" id="KW-0479">Metal-binding</keyword>
<evidence type="ECO:0000256" key="4">
    <source>
        <dbReference type="ARBA" id="ARBA00022857"/>
    </source>
</evidence>
<dbReference type="GO" id="GO:0030604">
    <property type="term" value="F:1-deoxy-D-xylulose-5-phosphate reductoisomerase activity"/>
    <property type="evidence" value="ECO:0007669"/>
    <property type="project" value="UniProtKB-UniRule"/>
</dbReference>
<evidence type="ECO:0000313" key="14">
    <source>
        <dbReference type="Proteomes" id="UP000054172"/>
    </source>
</evidence>
<feature type="domain" description="DXP reductoisomerase C-terminal" evidence="12">
    <location>
        <begin position="260"/>
        <end position="374"/>
    </location>
</feature>
<evidence type="ECO:0000313" key="13">
    <source>
        <dbReference type="EMBL" id="KQM09418.1"/>
    </source>
</evidence>
<feature type="binding site" evidence="9">
    <location>
        <position position="204"/>
    </location>
    <ligand>
        <name>NADPH</name>
        <dbReference type="ChEBI" id="CHEBI:57783"/>
    </ligand>
</feature>
<dbReference type="InterPro" id="IPR003821">
    <property type="entry name" value="DXP_reductoisomerase"/>
</dbReference>
<feature type="binding site" evidence="9">
    <location>
        <position position="152"/>
    </location>
    <ligand>
        <name>Mn(2+)</name>
        <dbReference type="ChEBI" id="CHEBI:29035"/>
    </ligand>
</feature>
<dbReference type="PATRIC" id="fig|1702214.3.peg.2121"/>
<keyword evidence="5 9" id="KW-0560">Oxidoreductase</keyword>
<evidence type="ECO:0000256" key="1">
    <source>
        <dbReference type="ARBA" id="ARBA00005094"/>
    </source>
</evidence>
<dbReference type="STRING" id="1702214.AL399_01720"/>
<feature type="binding site" evidence="9">
    <location>
        <position position="216"/>
    </location>
    <ligand>
        <name>1-deoxy-D-xylulose 5-phosphate</name>
        <dbReference type="ChEBI" id="CHEBI:57792"/>
    </ligand>
</feature>
<dbReference type="Proteomes" id="UP000054172">
    <property type="component" value="Unassembled WGS sequence"/>
</dbReference>
<comment type="cofactor">
    <cofactor evidence="9">
        <name>Mg(2+)</name>
        <dbReference type="ChEBI" id="CHEBI:18420"/>
    </cofactor>
    <cofactor evidence="9">
        <name>Mn(2+)</name>
        <dbReference type="ChEBI" id="CHEBI:29035"/>
    </cofactor>
</comment>
<dbReference type="Gene3D" id="3.40.50.720">
    <property type="entry name" value="NAD(P)-binding Rossmann-like Domain"/>
    <property type="match status" value="1"/>
</dbReference>
<proteinExistence type="inferred from homology"/>
<sequence>MRKKRLAVLGSTGSIGHQTLEVVRRHADLFEIELLSANTQWELLVQQSLEFRPRWAVIGDDTKYLNVQSALAGSGVEVLVGDAALEQVVKAPEIDTVVVAIVGYAGLLPTIRAIETGKTVALANKESLVVAGELVMELAACYNAQIIPVDSEHSAIYQCLVGELSPVEKLIITASGGPFRTLDYAALEQVTPIEALHHPAWNMGAKISVDSATMMNKGLEVIEAHWLFSMPYESIEVLVHPQAIIHSMLQFADGAIKAQLGVPDMRLPIQYALTYPYRLESGFKRYAFGPGEDFSFSQPDTDRFPCLALALEAGQAGGNAPCVLNAANEVAVNAFLGGKIGFTTIPKVVDRTLETIPQAEGLSLDDYIATHHRAVQNAQWIVDKLAR</sequence>
<keyword evidence="7 9" id="KW-0414">Isoprene biosynthesis</keyword>
<dbReference type="InterPro" id="IPR026877">
    <property type="entry name" value="DXPR_C"/>
</dbReference>
<feature type="binding site" evidence="9">
    <location>
        <position position="220"/>
    </location>
    <ligand>
        <name>1-deoxy-D-xylulose 5-phosphate</name>
        <dbReference type="ChEBI" id="CHEBI:57792"/>
    </ligand>
</feature>
<comment type="caution">
    <text evidence="13">The sequence shown here is derived from an EMBL/GenBank/DDBJ whole genome shotgun (WGS) entry which is preliminary data.</text>
</comment>
<dbReference type="GO" id="GO:0051484">
    <property type="term" value="P:isopentenyl diphosphate biosynthetic process, methylerythritol 4-phosphate pathway involved in terpenoid biosynthetic process"/>
    <property type="evidence" value="ECO:0007669"/>
    <property type="project" value="TreeGrafter"/>
</dbReference>
<feature type="binding site" evidence="9">
    <location>
        <position position="150"/>
    </location>
    <ligand>
        <name>Mn(2+)</name>
        <dbReference type="ChEBI" id="CHEBI:29035"/>
    </ligand>
</feature>
<dbReference type="NCBIfam" id="NF009114">
    <property type="entry name" value="PRK12464.1"/>
    <property type="match status" value="1"/>
</dbReference>
<dbReference type="GO" id="GO:0016853">
    <property type="term" value="F:isomerase activity"/>
    <property type="evidence" value="ECO:0007669"/>
    <property type="project" value="UniProtKB-KW"/>
</dbReference>
<dbReference type="PIRSF" id="PIRSF006205">
    <property type="entry name" value="Dxp_reductismrs"/>
    <property type="match status" value="1"/>
</dbReference>
<dbReference type="Pfam" id="PF13288">
    <property type="entry name" value="DXPR_C"/>
    <property type="match status" value="1"/>
</dbReference>
<protein>
    <recommendedName>
        <fullName evidence="9">1-deoxy-D-xylulose 5-phosphate reductoisomerase</fullName>
        <shortName evidence="9">DXP reductoisomerase</shortName>
        <ecNumber evidence="9">1.1.1.267</ecNumber>
    </recommendedName>
    <alternativeName>
        <fullName evidence="9">1-deoxyxylulose-5-phosphate reductoisomerase</fullName>
    </alternativeName>
    <alternativeName>
        <fullName evidence="9">2-C-methyl-D-erythritol 4-phosphate synthase</fullName>
    </alternativeName>
</protein>
<feature type="binding site" evidence="9">
    <location>
        <position position="211"/>
    </location>
    <ligand>
        <name>1-deoxy-D-xylulose 5-phosphate</name>
        <dbReference type="ChEBI" id="CHEBI:57792"/>
    </ligand>
</feature>
<evidence type="ECO:0000256" key="9">
    <source>
        <dbReference type="HAMAP-Rule" id="MF_00183"/>
    </source>
</evidence>
<keyword evidence="14" id="KW-1185">Reference proteome</keyword>
<dbReference type="AlphaFoldDB" id="A0A0Q4B9U8"/>
<reference evidence="13" key="1">
    <citation type="submission" date="2015-08" db="EMBL/GenBank/DDBJ databases">
        <title>Candidatus Bacteriodes Periocalifornicus.</title>
        <authorList>
            <person name="McLean J.S."/>
            <person name="Kelley S."/>
        </authorList>
    </citation>
    <scope>NUCLEOTIDE SEQUENCE [LARGE SCALE GENOMIC DNA]</scope>
    <source>
        <strain evidence="13">12B</strain>
    </source>
</reference>
<dbReference type="HAMAP" id="MF_00183">
    <property type="entry name" value="DXP_reductoisom"/>
    <property type="match status" value="1"/>
</dbReference>
<dbReference type="Gene3D" id="1.10.1740.10">
    <property type="match status" value="1"/>
</dbReference>
<comment type="similarity">
    <text evidence="2 9">Belongs to the DXR family.</text>
</comment>
<feature type="binding site" evidence="9">
    <location>
        <position position="125"/>
    </location>
    <ligand>
        <name>1-deoxy-D-xylulose 5-phosphate</name>
        <dbReference type="ChEBI" id="CHEBI:57792"/>
    </ligand>
</feature>
<feature type="binding site" evidence="9">
    <location>
        <position position="14"/>
    </location>
    <ligand>
        <name>NADPH</name>
        <dbReference type="ChEBI" id="CHEBI:57783"/>
    </ligand>
</feature>
<evidence type="ECO:0000256" key="8">
    <source>
        <dbReference type="ARBA" id="ARBA00048543"/>
    </source>
</evidence>
<accession>A0A0Q4B9U8</accession>
<comment type="caution">
    <text evidence="9">Lacks conserved residue(s) required for the propagation of feature annotation.</text>
</comment>
<dbReference type="InterPro" id="IPR036291">
    <property type="entry name" value="NAD(P)-bd_dom_sf"/>
</dbReference>
<evidence type="ECO:0000259" key="10">
    <source>
        <dbReference type="Pfam" id="PF02670"/>
    </source>
</evidence>
<feature type="domain" description="1-deoxy-D-xylulose 5-phosphate reductoisomerase C-terminal" evidence="11">
    <location>
        <begin position="146"/>
        <end position="228"/>
    </location>
</feature>
<dbReference type="SUPFAM" id="SSF69055">
    <property type="entry name" value="1-deoxy-D-xylulose-5-phosphate reductoisomerase, C-terminal domain"/>
    <property type="match status" value="1"/>
</dbReference>
<feature type="binding site" evidence="9">
    <location>
        <position position="151"/>
    </location>
    <ligand>
        <name>1-deoxy-D-xylulose 5-phosphate</name>
        <dbReference type="ChEBI" id="CHEBI:57792"/>
    </ligand>
</feature>
<feature type="binding site" evidence="9">
    <location>
        <position position="217"/>
    </location>
    <ligand>
        <name>1-deoxy-D-xylulose 5-phosphate</name>
        <dbReference type="ChEBI" id="CHEBI:57792"/>
    </ligand>
</feature>
<dbReference type="EC" id="1.1.1.267" evidence="9"/>
<feature type="binding site" evidence="9">
    <location>
        <position position="126"/>
    </location>
    <ligand>
        <name>NADPH</name>
        <dbReference type="ChEBI" id="CHEBI:57783"/>
    </ligand>
</feature>
<feature type="binding site" evidence="9">
    <location>
        <position position="124"/>
    </location>
    <ligand>
        <name>NADPH</name>
        <dbReference type="ChEBI" id="CHEBI:57783"/>
    </ligand>
</feature>
<dbReference type="PANTHER" id="PTHR30525:SF0">
    <property type="entry name" value="1-DEOXY-D-XYLULOSE 5-PHOSPHATE REDUCTOISOMERASE, CHLOROPLASTIC"/>
    <property type="match status" value="1"/>
</dbReference>
<dbReference type="InterPro" id="IPR036169">
    <property type="entry name" value="DXPR_C_sf"/>
</dbReference>
<organism evidence="13 14">
    <name type="scientific">Candidatus [Bacteroides] periocalifornicus</name>
    <dbReference type="NCBI Taxonomy" id="1702214"/>
    <lineage>
        <taxon>Bacteria</taxon>
        <taxon>Pseudomonadati</taxon>
        <taxon>Bacteroidota</taxon>
    </lineage>
</organism>
<gene>
    <name evidence="9" type="primary">dxr</name>
    <name evidence="13" type="ORF">AL399_01720</name>
</gene>
<comment type="catalytic activity">
    <reaction evidence="8">
        <text>2-C-methyl-D-erythritol 4-phosphate + NADP(+) = 1-deoxy-D-xylulose 5-phosphate + NADPH + H(+)</text>
        <dbReference type="Rhea" id="RHEA:13717"/>
        <dbReference type="ChEBI" id="CHEBI:15378"/>
        <dbReference type="ChEBI" id="CHEBI:57783"/>
        <dbReference type="ChEBI" id="CHEBI:57792"/>
        <dbReference type="ChEBI" id="CHEBI:58262"/>
        <dbReference type="ChEBI" id="CHEBI:58349"/>
        <dbReference type="EC" id="1.1.1.267"/>
    </reaction>
    <physiologicalReaction direction="right-to-left" evidence="8">
        <dbReference type="Rhea" id="RHEA:13719"/>
    </physiologicalReaction>
</comment>
<feature type="binding site" evidence="9">
    <location>
        <position position="198"/>
    </location>
    <ligand>
        <name>1-deoxy-D-xylulose 5-phosphate</name>
        <dbReference type="ChEBI" id="CHEBI:57792"/>
    </ligand>
</feature>
<dbReference type="GO" id="GO:0070402">
    <property type="term" value="F:NADPH binding"/>
    <property type="evidence" value="ECO:0007669"/>
    <property type="project" value="InterPro"/>
</dbReference>
<dbReference type="Pfam" id="PF02670">
    <property type="entry name" value="DXP_reductoisom"/>
    <property type="match status" value="1"/>
</dbReference>
<dbReference type="PANTHER" id="PTHR30525">
    <property type="entry name" value="1-DEOXY-D-XYLULOSE 5-PHOSPHATE REDUCTOISOMERASE"/>
    <property type="match status" value="1"/>
</dbReference>
<dbReference type="Pfam" id="PF08436">
    <property type="entry name" value="DXP_redisom_C"/>
    <property type="match status" value="1"/>
</dbReference>
<feature type="binding site" evidence="9">
    <location>
        <position position="15"/>
    </location>
    <ligand>
        <name>NADPH</name>
        <dbReference type="ChEBI" id="CHEBI:57783"/>
    </ligand>
</feature>
<evidence type="ECO:0000256" key="5">
    <source>
        <dbReference type="ARBA" id="ARBA00023002"/>
    </source>
</evidence>
<evidence type="ECO:0000259" key="12">
    <source>
        <dbReference type="Pfam" id="PF13288"/>
    </source>
</evidence>
<name>A0A0Q4B9U8_9BACT</name>
<evidence type="ECO:0000259" key="11">
    <source>
        <dbReference type="Pfam" id="PF08436"/>
    </source>
</evidence>
<dbReference type="NCBIfam" id="TIGR00243">
    <property type="entry name" value="Dxr"/>
    <property type="match status" value="1"/>
</dbReference>